<reference evidence="3" key="2">
    <citation type="submission" date="2024-03" db="EMBL/GenBank/DDBJ databases">
        <authorList>
            <person name="Bromfield E.S.P."/>
            <person name="Cloutier S."/>
        </authorList>
    </citation>
    <scope>NUCLEOTIDE SEQUENCE</scope>
    <source>
        <strain evidence="3">5S5</strain>
    </source>
</reference>
<evidence type="ECO:0000256" key="1">
    <source>
        <dbReference type="PROSITE-ProRule" id="PRU00489"/>
    </source>
</evidence>
<comment type="similarity">
    <text evidence="1">Belongs to the MT-A70-like family.</text>
</comment>
<dbReference type="InterPro" id="IPR007757">
    <property type="entry name" value="MT-A70-like"/>
</dbReference>
<accession>A0ABZ2PDM9</accession>
<dbReference type="EMBL" id="CP147711">
    <property type="protein sequence ID" value="WXC84141.1"/>
    <property type="molecule type" value="Genomic_DNA"/>
</dbReference>
<keyword evidence="4" id="KW-1185">Reference proteome</keyword>
<reference evidence="3" key="1">
    <citation type="journal article" date="2021" name="Int. J. Syst. Evol. Microbiol.">
        <title>Bradyrhizobium septentrionale sp. nov. (sv. septentrionale) and Bradyrhizobium quebecense sp. nov. (sv. septentrionale) associated with legumes native to Canada possess rearranged symbiosis genes and numerous insertion sequences.</title>
        <authorList>
            <person name="Bromfield E.S.P."/>
            <person name="Cloutier S."/>
        </authorList>
    </citation>
    <scope>NUCLEOTIDE SEQUENCE</scope>
    <source>
        <strain evidence="3">5S5</strain>
    </source>
</reference>
<evidence type="ECO:0000256" key="2">
    <source>
        <dbReference type="SAM" id="MobiDB-lite"/>
    </source>
</evidence>
<protein>
    <submittedName>
        <fullName evidence="3">Uncharacterized protein</fullName>
    </submittedName>
</protein>
<feature type="compositionally biased region" description="Basic and acidic residues" evidence="2">
    <location>
        <begin position="326"/>
        <end position="343"/>
    </location>
</feature>
<proteinExistence type="inferred from homology"/>
<name>A0ABZ2PDM9_9BRAD</name>
<sequence>MTELVRYEAARKALAEAVAVDEVREIRSQAEAMRHYARQAKDRDLEIQAAQLRFRAERRLGEMIVAQKETVGLNTGSRGQLRGRNVSGGSVSEQPEDDRPTLAEAGIDRKLSSKAQRLAAMPPAEFEAALDRHQEEMRAGAGRVAMDLAKVGAEEKGREHRRGLAQALSDASALQPTGRKYPIIYADPPWHRNQGVTSRSYENHYPTMPWAEICALPVRDMVLPDAWLFLWIPRAHMLAWHEAEIEATDLRTGEVIMVRVQMPLASVVALSWGFEAYSTAFVWTKNDEEHPDEAGGAVLVRDQDEILLLFKRGKGLPKPASGEKFGSNHRERSRPLGHSRKPEHYRRMIAAMGGGVPVLELFARVDAENPLPAGWDAWGNQATATEIISQAIAGESSAPDGVPAGIEPPRDRTADGRSSDEAATGSHSAAASQLADAGAHAGDRPALSADVASLPIGEVVSSVAVTGRADAAEPPANRPGRDLSDDGLDIPAFLRRTPKPAPALVVAQTEMDLARRDRAAAEVVDGKLQTRLPLTEDELDMQAALLAIDAGETVSDDMVRHLVGAGFAHCSTSSVKVTGAGREFLAQLVASPAQLELEARARGSIGLRRNANATASRPARERCAGCSRTRRASLRRRRARCRAAQFR</sequence>
<dbReference type="InterPro" id="IPR002052">
    <property type="entry name" value="DNA_methylase_N6_adenine_CS"/>
</dbReference>
<feature type="region of interest" description="Disordered" evidence="2">
    <location>
        <begin position="467"/>
        <end position="488"/>
    </location>
</feature>
<feature type="region of interest" description="Disordered" evidence="2">
    <location>
        <begin position="393"/>
        <end position="441"/>
    </location>
</feature>
<organism evidence="3 4">
    <name type="scientific">Bradyrhizobium septentrionale</name>
    <dbReference type="NCBI Taxonomy" id="1404411"/>
    <lineage>
        <taxon>Bacteria</taxon>
        <taxon>Pseudomonadati</taxon>
        <taxon>Pseudomonadota</taxon>
        <taxon>Alphaproteobacteria</taxon>
        <taxon>Hyphomicrobiales</taxon>
        <taxon>Nitrobacteraceae</taxon>
        <taxon>Bradyrhizobium</taxon>
    </lineage>
</organism>
<dbReference type="RefSeq" id="WP_338821480.1">
    <property type="nucleotide sequence ID" value="NZ_CP147708.1"/>
</dbReference>
<dbReference type="PROSITE" id="PS00092">
    <property type="entry name" value="N6_MTASE"/>
    <property type="match status" value="1"/>
</dbReference>
<feature type="region of interest" description="Disordered" evidence="2">
    <location>
        <begin position="318"/>
        <end position="343"/>
    </location>
</feature>
<feature type="region of interest" description="Disordered" evidence="2">
    <location>
        <begin position="74"/>
        <end position="100"/>
    </location>
</feature>
<evidence type="ECO:0000313" key="3">
    <source>
        <dbReference type="EMBL" id="WXC84141.1"/>
    </source>
</evidence>
<dbReference type="PROSITE" id="PS51143">
    <property type="entry name" value="MT_A70"/>
    <property type="match status" value="1"/>
</dbReference>
<evidence type="ECO:0000313" key="4">
    <source>
        <dbReference type="Proteomes" id="UP001432046"/>
    </source>
</evidence>
<feature type="compositionally biased region" description="Low complexity" evidence="2">
    <location>
        <begin position="426"/>
        <end position="440"/>
    </location>
</feature>
<feature type="compositionally biased region" description="Basic and acidic residues" evidence="2">
    <location>
        <begin position="408"/>
        <end position="420"/>
    </location>
</feature>
<dbReference type="Proteomes" id="UP001432046">
    <property type="component" value="Chromosome"/>
</dbReference>
<gene>
    <name evidence="3" type="ORF">WDK88_22440</name>
</gene>